<dbReference type="InterPro" id="IPR015421">
    <property type="entry name" value="PyrdxlP-dep_Trfase_major"/>
</dbReference>
<dbReference type="PANTHER" id="PTHR11879">
    <property type="entry name" value="ASPARTATE AMINOTRANSFERASE"/>
    <property type="match status" value="1"/>
</dbReference>
<reference evidence="10 11" key="1">
    <citation type="submission" date="2023-11" db="EMBL/GenBank/DDBJ databases">
        <title>Dfirmibasis_genome.</title>
        <authorList>
            <person name="Edelbroek B."/>
            <person name="Kjellin J."/>
            <person name="Jerlstrom-Hultqvist J."/>
            <person name="Soderbom F."/>
        </authorList>
    </citation>
    <scope>NUCLEOTIDE SEQUENCE [LARGE SCALE GENOMIC DNA]</scope>
    <source>
        <strain evidence="10 11">TNS-C-14</strain>
    </source>
</reference>
<dbReference type="AlphaFoldDB" id="A0AAN7TLS6"/>
<protein>
    <recommendedName>
        <fullName evidence="8">Aspartate aminotransferase</fullName>
        <ecNumber evidence="8">2.6.1.1</ecNumber>
    </recommendedName>
</protein>
<dbReference type="CDD" id="cd00609">
    <property type="entry name" value="AAT_like"/>
    <property type="match status" value="1"/>
</dbReference>
<dbReference type="InterPro" id="IPR004839">
    <property type="entry name" value="Aminotransferase_I/II_large"/>
</dbReference>
<keyword evidence="6" id="KW-0663">Pyridoxal phosphate</keyword>
<dbReference type="Gene3D" id="3.40.640.10">
    <property type="entry name" value="Type I PLP-dependent aspartate aminotransferase-like (Major domain)"/>
    <property type="match status" value="1"/>
</dbReference>
<comment type="caution">
    <text evidence="10">The sequence shown here is derived from an EMBL/GenBank/DDBJ whole genome shotgun (WGS) entry which is preliminary data.</text>
</comment>
<comment type="catalytic activity">
    <reaction evidence="7 8">
        <text>L-aspartate + 2-oxoglutarate = oxaloacetate + L-glutamate</text>
        <dbReference type="Rhea" id="RHEA:21824"/>
        <dbReference type="ChEBI" id="CHEBI:16452"/>
        <dbReference type="ChEBI" id="CHEBI:16810"/>
        <dbReference type="ChEBI" id="CHEBI:29985"/>
        <dbReference type="ChEBI" id="CHEBI:29991"/>
        <dbReference type="EC" id="2.6.1.1"/>
    </reaction>
</comment>
<dbReference type="PANTHER" id="PTHR11879:SF22">
    <property type="entry name" value="ASPARTATE AMINOTRANSFERASE, MITOCHONDRIAL"/>
    <property type="match status" value="1"/>
</dbReference>
<dbReference type="InterPro" id="IPR015422">
    <property type="entry name" value="PyrdxlP-dep_Trfase_small"/>
</dbReference>
<dbReference type="InterPro" id="IPR004838">
    <property type="entry name" value="NHTrfase_class1_PyrdxlP-BS"/>
</dbReference>
<evidence type="ECO:0000256" key="1">
    <source>
        <dbReference type="ARBA" id="ARBA00001933"/>
    </source>
</evidence>
<dbReference type="FunFam" id="3.90.1150.10:FF:000001">
    <property type="entry name" value="Aspartate aminotransferase"/>
    <property type="match status" value="1"/>
</dbReference>
<comment type="similarity">
    <text evidence="2">Belongs to the class-I pyridoxal-phosphate-dependent aminotransferase family.</text>
</comment>
<evidence type="ECO:0000256" key="5">
    <source>
        <dbReference type="ARBA" id="ARBA00022679"/>
    </source>
</evidence>
<keyword evidence="11" id="KW-1185">Reference proteome</keyword>
<evidence type="ECO:0000256" key="2">
    <source>
        <dbReference type="ARBA" id="ARBA00007441"/>
    </source>
</evidence>
<evidence type="ECO:0000256" key="8">
    <source>
        <dbReference type="RuleBase" id="RU000480"/>
    </source>
</evidence>
<comment type="cofactor">
    <cofactor evidence="1">
        <name>pyridoxal 5'-phosphate</name>
        <dbReference type="ChEBI" id="CHEBI:597326"/>
    </cofactor>
</comment>
<evidence type="ECO:0000256" key="4">
    <source>
        <dbReference type="ARBA" id="ARBA00022576"/>
    </source>
</evidence>
<evidence type="ECO:0000259" key="9">
    <source>
        <dbReference type="Pfam" id="PF00155"/>
    </source>
</evidence>
<gene>
    <name evidence="10" type="ORF">RB653_007428</name>
</gene>
<dbReference type="InterPro" id="IPR015424">
    <property type="entry name" value="PyrdxlP-dep_Trfase"/>
</dbReference>
<name>A0AAN7TLS6_9MYCE</name>
<dbReference type="GO" id="GO:0030170">
    <property type="term" value="F:pyridoxal phosphate binding"/>
    <property type="evidence" value="ECO:0007669"/>
    <property type="project" value="InterPro"/>
</dbReference>
<evidence type="ECO:0000313" key="10">
    <source>
        <dbReference type="EMBL" id="KAK5576287.1"/>
    </source>
</evidence>
<dbReference type="SUPFAM" id="SSF53383">
    <property type="entry name" value="PLP-dependent transferases"/>
    <property type="match status" value="1"/>
</dbReference>
<keyword evidence="5 8" id="KW-0808">Transferase</keyword>
<dbReference type="InterPro" id="IPR000796">
    <property type="entry name" value="Asp_trans"/>
</dbReference>
<sequence>MIRSARLISSVKFGQKNIRQFSTNWWANVQKGPEDPILGVSIAYNKDTSPSKINLGVGAYRDENGKPYVLECVKKADKKIYEANVDHEYAPIVGVAAFNQLAAQLALGEDCKHIKEKRIATVQSISGTGALRIAADFFARFLKGKTAYVPNPTWGNHNVIFADAGIPVKSYGYYNPSTCGLNFDAMSKDITAAPEGSIILLHACAHNPTGVDPTTEQWKKISQICKERGHFVLFDFAYQGFASGSPEKDAAAVRMFVEDGHNIALCQSFAKNFGLYGERIGAFSILTESPEQALNVESQLKILIRPMYSNPPVYGARLVQAILKDKELTNEWRSEVKGMADRIINMREQLVKYLKKHGSTRDWSHITTQIGMFCFTGLTPEQVDRLANEYHIYLTRNGRISIAGINSTNVEYLAKAMAAVTKDN</sequence>
<dbReference type="GO" id="GO:0004069">
    <property type="term" value="F:L-aspartate:2-oxoglutarate aminotransferase activity"/>
    <property type="evidence" value="ECO:0007669"/>
    <property type="project" value="UniProtKB-EC"/>
</dbReference>
<feature type="domain" description="Aminotransferase class I/classII large" evidence="9">
    <location>
        <begin position="51"/>
        <end position="416"/>
    </location>
</feature>
<dbReference type="EC" id="2.6.1.1" evidence="8"/>
<dbReference type="GO" id="GO:0005739">
    <property type="term" value="C:mitochondrion"/>
    <property type="evidence" value="ECO:0007669"/>
    <property type="project" value="TreeGrafter"/>
</dbReference>
<evidence type="ECO:0000256" key="6">
    <source>
        <dbReference type="ARBA" id="ARBA00022898"/>
    </source>
</evidence>
<dbReference type="PROSITE" id="PS00105">
    <property type="entry name" value="AA_TRANSFER_CLASS_1"/>
    <property type="match status" value="1"/>
</dbReference>
<organism evidence="10 11">
    <name type="scientific">Dictyostelium firmibasis</name>
    <dbReference type="NCBI Taxonomy" id="79012"/>
    <lineage>
        <taxon>Eukaryota</taxon>
        <taxon>Amoebozoa</taxon>
        <taxon>Evosea</taxon>
        <taxon>Eumycetozoa</taxon>
        <taxon>Dictyostelia</taxon>
        <taxon>Dictyosteliales</taxon>
        <taxon>Dictyosteliaceae</taxon>
        <taxon>Dictyostelium</taxon>
    </lineage>
</organism>
<dbReference type="Gene3D" id="3.90.1150.10">
    <property type="entry name" value="Aspartate Aminotransferase, domain 1"/>
    <property type="match status" value="1"/>
</dbReference>
<evidence type="ECO:0000313" key="11">
    <source>
        <dbReference type="Proteomes" id="UP001344447"/>
    </source>
</evidence>
<dbReference type="FunFam" id="3.40.640.10:FF:000015">
    <property type="entry name" value="Aspartate aminotransferase"/>
    <property type="match status" value="1"/>
</dbReference>
<comment type="subunit">
    <text evidence="3 8">Homodimer.</text>
</comment>
<keyword evidence="4 8" id="KW-0032">Aminotransferase</keyword>
<accession>A0AAN7TLS6</accession>
<comment type="miscellaneous">
    <text evidence="8">In eukaryotes there are cytoplasmic, mitochondrial and chloroplastic isozymes.</text>
</comment>
<dbReference type="Pfam" id="PF00155">
    <property type="entry name" value="Aminotran_1_2"/>
    <property type="match status" value="1"/>
</dbReference>
<dbReference type="PRINTS" id="PR00799">
    <property type="entry name" value="TRANSAMINASE"/>
</dbReference>
<dbReference type="GO" id="GO:0006520">
    <property type="term" value="P:amino acid metabolic process"/>
    <property type="evidence" value="ECO:0007669"/>
    <property type="project" value="InterPro"/>
</dbReference>
<dbReference type="EMBL" id="JAVFKY010000005">
    <property type="protein sequence ID" value="KAK5576287.1"/>
    <property type="molecule type" value="Genomic_DNA"/>
</dbReference>
<evidence type="ECO:0000256" key="7">
    <source>
        <dbReference type="ARBA" id="ARBA00049185"/>
    </source>
</evidence>
<proteinExistence type="inferred from homology"/>
<evidence type="ECO:0000256" key="3">
    <source>
        <dbReference type="ARBA" id="ARBA00011738"/>
    </source>
</evidence>
<dbReference type="Proteomes" id="UP001344447">
    <property type="component" value="Unassembled WGS sequence"/>
</dbReference>
<dbReference type="NCBIfam" id="NF006719">
    <property type="entry name" value="PRK09257.1"/>
    <property type="match status" value="1"/>
</dbReference>